<evidence type="ECO:0000313" key="5">
    <source>
        <dbReference type="EMBL" id="MCX7569450.1"/>
    </source>
</evidence>
<accession>A0ABT3WXQ0</accession>
<dbReference type="Proteomes" id="UP001208017">
    <property type="component" value="Unassembled WGS sequence"/>
</dbReference>
<evidence type="ECO:0000256" key="1">
    <source>
        <dbReference type="ARBA" id="ARBA00024353"/>
    </source>
</evidence>
<name>A0ABT3WXQ0_9BACL</name>
<sequence>MSCTEHYEELMHRYLDEEMDAAERERFEAHMASCPPCLTHFQLLGSAIQDAVQAEWLKAPPGFTENVLAKLDKEHPPRGNWRPQFMKYSGIAAAAVLVFGLGFSLATPDEFALTADNSQGLIVENGKVIVPEGSEYQGDLVIQNGDVEVRGRVNGSVTAVGGHIYRSATADISGETVVVDEALERMMFYVKRAWHEISKNGQ</sequence>
<keyword evidence="6" id="KW-1185">Reference proteome</keyword>
<dbReference type="Pfam" id="PF13490">
    <property type="entry name" value="zf-HC2"/>
    <property type="match status" value="1"/>
</dbReference>
<feature type="domain" description="Putative zinc-finger" evidence="4">
    <location>
        <begin position="5"/>
        <end position="37"/>
    </location>
</feature>
<keyword evidence="3" id="KW-0812">Transmembrane</keyword>
<gene>
    <name evidence="5" type="ORF">OS242_05710</name>
</gene>
<reference evidence="5 6" key="1">
    <citation type="submission" date="2022-11" db="EMBL/GenBank/DDBJ databases">
        <title>Study of microbial diversity in lake waters.</title>
        <authorList>
            <person name="Zhang J."/>
        </authorList>
    </citation>
    <scope>NUCLEOTIDE SEQUENCE [LARGE SCALE GENOMIC DNA]</scope>
    <source>
        <strain evidence="5 6">DT12</strain>
    </source>
</reference>
<evidence type="ECO:0000313" key="6">
    <source>
        <dbReference type="Proteomes" id="UP001208017"/>
    </source>
</evidence>
<dbReference type="RefSeq" id="WP_267150692.1">
    <property type="nucleotide sequence ID" value="NZ_JAPMLT010000002.1"/>
</dbReference>
<keyword evidence="3" id="KW-1133">Transmembrane helix</keyword>
<comment type="caution">
    <text evidence="5">The sequence shown here is derived from an EMBL/GenBank/DDBJ whole genome shotgun (WGS) entry which is preliminary data.</text>
</comment>
<proteinExistence type="inferred from homology"/>
<evidence type="ECO:0000256" key="3">
    <source>
        <dbReference type="SAM" id="Phobius"/>
    </source>
</evidence>
<evidence type="ECO:0000259" key="4">
    <source>
        <dbReference type="Pfam" id="PF13490"/>
    </source>
</evidence>
<organism evidence="5 6">
    <name type="scientific">Tumebacillus lacus</name>
    <dbReference type="NCBI Taxonomy" id="2995335"/>
    <lineage>
        <taxon>Bacteria</taxon>
        <taxon>Bacillati</taxon>
        <taxon>Bacillota</taxon>
        <taxon>Bacilli</taxon>
        <taxon>Bacillales</taxon>
        <taxon>Alicyclobacillaceae</taxon>
        <taxon>Tumebacillus</taxon>
    </lineage>
</organism>
<dbReference type="Gene3D" id="1.10.10.1320">
    <property type="entry name" value="Anti-sigma factor, zinc-finger domain"/>
    <property type="match status" value="1"/>
</dbReference>
<feature type="transmembrane region" description="Helical" evidence="3">
    <location>
        <begin position="88"/>
        <end position="106"/>
    </location>
</feature>
<dbReference type="InterPro" id="IPR041916">
    <property type="entry name" value="Anti_sigma_zinc_sf"/>
</dbReference>
<dbReference type="EMBL" id="JAPMLT010000002">
    <property type="protein sequence ID" value="MCX7569450.1"/>
    <property type="molecule type" value="Genomic_DNA"/>
</dbReference>
<protein>
    <recommendedName>
        <fullName evidence="2">Anti-sigma-W factor RsiW</fullName>
    </recommendedName>
</protein>
<comment type="similarity">
    <text evidence="1">Belongs to the zinc-associated anti-sigma factor (ZAS) superfamily. Anti-sigma-W factor family.</text>
</comment>
<dbReference type="InterPro" id="IPR027383">
    <property type="entry name" value="Znf_put"/>
</dbReference>
<keyword evidence="3" id="KW-0472">Membrane</keyword>
<evidence type="ECO:0000256" key="2">
    <source>
        <dbReference type="ARBA" id="ARBA00024438"/>
    </source>
</evidence>